<dbReference type="SUPFAM" id="SSF109854">
    <property type="entry name" value="DinB/YfiT-like putative metalloenzymes"/>
    <property type="match status" value="1"/>
</dbReference>
<evidence type="ECO:0000313" key="2">
    <source>
        <dbReference type="EMBL" id="WRP14477.1"/>
    </source>
</evidence>
<evidence type="ECO:0000259" key="1">
    <source>
        <dbReference type="Pfam" id="PF12867"/>
    </source>
</evidence>
<sequence>MHERGPQDAGASAGTILAGMLRLSADGLLAALDDMSDDELRARPHGLAPALWQVGHVALSDARLARRAGMAVDLPKAWSTLFARGTSGEGDLPSRDEVIRLFREVNDRVLDLCAGDLARTVETAAGRTDTLGNRLAFHVFHRGYHYGKLMTLRALLGKPRLLG</sequence>
<gene>
    <name evidence="2" type="ORF">VLY81_13825</name>
</gene>
<accession>A0ABZ1BNV8</accession>
<dbReference type="InterPro" id="IPR024775">
    <property type="entry name" value="DinB-like"/>
</dbReference>
<dbReference type="Gene3D" id="1.20.120.450">
    <property type="entry name" value="dinb family like domain"/>
    <property type="match status" value="1"/>
</dbReference>
<feature type="domain" description="DinB-like" evidence="1">
    <location>
        <begin position="21"/>
        <end position="147"/>
    </location>
</feature>
<dbReference type="RefSeq" id="WP_324668808.1">
    <property type="nucleotide sequence ID" value="NZ_CP141614.1"/>
</dbReference>
<protein>
    <submittedName>
        <fullName evidence="2">DinB family protein</fullName>
    </submittedName>
</protein>
<keyword evidence="3" id="KW-1185">Reference proteome</keyword>
<proteinExistence type="predicted"/>
<reference evidence="3" key="1">
    <citation type="submission" date="2023-12" db="EMBL/GenBank/DDBJ databases">
        <title>Novel isolates from deep terrestrial aquifers shed light on the physiology and ecology of the class Limnochordia.</title>
        <authorList>
            <person name="Karnachuk O.V."/>
            <person name="Lukina A.P."/>
            <person name="Avakyan M.R."/>
            <person name="Kadnikov V."/>
            <person name="Begmatov S."/>
            <person name="Beletsky A.V."/>
            <person name="Mardanov A.V."/>
            <person name="Ravin N.V."/>
        </authorList>
    </citation>
    <scope>NUCLEOTIDE SEQUENCE [LARGE SCALE GENOMIC DNA]</scope>
    <source>
        <strain evidence="3">LN</strain>
    </source>
</reference>
<evidence type="ECO:0000313" key="3">
    <source>
        <dbReference type="Proteomes" id="UP001333102"/>
    </source>
</evidence>
<organism evidence="2 3">
    <name type="scientific">Geochorda subterranea</name>
    <dbReference type="NCBI Taxonomy" id="3109564"/>
    <lineage>
        <taxon>Bacteria</taxon>
        <taxon>Bacillati</taxon>
        <taxon>Bacillota</taxon>
        <taxon>Limnochordia</taxon>
        <taxon>Limnochordales</taxon>
        <taxon>Geochordaceae</taxon>
        <taxon>Geochorda</taxon>
    </lineage>
</organism>
<dbReference type="InterPro" id="IPR034660">
    <property type="entry name" value="DinB/YfiT-like"/>
</dbReference>
<name>A0ABZ1BNV8_9FIRM</name>
<dbReference type="Pfam" id="PF12867">
    <property type="entry name" value="DinB_2"/>
    <property type="match status" value="1"/>
</dbReference>
<dbReference type="EMBL" id="CP141614">
    <property type="protein sequence ID" value="WRP14477.1"/>
    <property type="molecule type" value="Genomic_DNA"/>
</dbReference>
<dbReference type="Proteomes" id="UP001333102">
    <property type="component" value="Chromosome"/>
</dbReference>